<dbReference type="InterPro" id="IPR052974">
    <property type="entry name" value="GH79_Enzymes"/>
</dbReference>
<evidence type="ECO:0000256" key="1">
    <source>
        <dbReference type="SAM" id="MobiDB-lite"/>
    </source>
</evidence>
<comment type="caution">
    <text evidence="2">The sequence shown here is derived from an EMBL/GenBank/DDBJ whole genome shotgun (WGS) entry which is preliminary data.</text>
</comment>
<feature type="region of interest" description="Disordered" evidence="1">
    <location>
        <begin position="30"/>
        <end position="76"/>
    </location>
</feature>
<protein>
    <submittedName>
        <fullName evidence="2">Uncharacterized protein</fullName>
    </submittedName>
</protein>
<dbReference type="Gene3D" id="3.20.20.80">
    <property type="entry name" value="Glycosidases"/>
    <property type="match status" value="1"/>
</dbReference>
<reference evidence="2 3" key="1">
    <citation type="submission" date="2020-08" db="EMBL/GenBank/DDBJ databases">
        <title>Sequencing the genomes of 1000 actinobacteria strains.</title>
        <authorList>
            <person name="Klenk H.-P."/>
        </authorList>
    </citation>
    <scope>NUCLEOTIDE SEQUENCE [LARGE SCALE GENOMIC DNA]</scope>
    <source>
        <strain evidence="2 3">DSM 28796</strain>
    </source>
</reference>
<dbReference type="PANTHER" id="PTHR36183:SF2">
    <property type="entry name" value="BETA-GLUCURONIDASE C-TERMINAL DOMAIN-CONTAINING PROTEIN"/>
    <property type="match status" value="1"/>
</dbReference>
<name>A0A841A5Z2_9MICO</name>
<dbReference type="EMBL" id="JACHLZ010000001">
    <property type="protein sequence ID" value="MBB5830266.1"/>
    <property type="molecule type" value="Genomic_DNA"/>
</dbReference>
<dbReference type="PANTHER" id="PTHR36183">
    <property type="entry name" value="BETA-GLUCURONIDASE"/>
    <property type="match status" value="1"/>
</dbReference>
<keyword evidence="3" id="KW-1185">Reference proteome</keyword>
<gene>
    <name evidence="2" type="ORF">HNR70_000079</name>
</gene>
<dbReference type="AlphaFoldDB" id="A0A841A5Z2"/>
<dbReference type="SUPFAM" id="SSF51445">
    <property type="entry name" value="(Trans)glycosidases"/>
    <property type="match status" value="1"/>
</dbReference>
<sequence length="556" mass="58899">MTRARWTLLAAVLVLALVATVDILVLRPQQPAAPSAGPSSTTTASPEPTSPPPWESTRLPGYDPDPGPFTLTPLEDATGDGITVSLALEPDAPRFGRTVGLSFDATELANPMWDSPESNLTLTLAELDRPVLRFGGNGVDRRMWWTSADEPAPGWADVTVTPEDLERVANVAEDVDAEVTLVLDLGHDDPARAADMAAHAQLAFGDRLLAVSIGNEPNGFFHENQPQLAVRTDLWGPGPYQDSLRGYSDALQEDVPGISVAGPGAYDATWWRAFAESGIPDQRALSMHWYPLWDCDGQEDSIANPTVEDLTAPAIRDQARKIVGQGVEVADEHNLPLWMEETGPTSCPGTTDVSRTHAQALWTVDYSLTIAELGVERIAFHSTLQACDGGAPMSPLCATGPYQNPGQIVEGQGSFLALMLLSQIPDGQVLTPTVSGGGTVMAHGVLGDDGSLSLLIVDLRNPVTADPLPVRLCGPSGMPKEEPETWRVRYASRLAGTDLSDSRSTLGASADVSSELRSLQLGSQDPITVTTSPGTVTALELIPEESASTGSGPSPD</sequence>
<feature type="compositionally biased region" description="Low complexity" evidence="1">
    <location>
        <begin position="30"/>
        <end position="47"/>
    </location>
</feature>
<evidence type="ECO:0000313" key="3">
    <source>
        <dbReference type="Proteomes" id="UP000588158"/>
    </source>
</evidence>
<proteinExistence type="predicted"/>
<evidence type="ECO:0000313" key="2">
    <source>
        <dbReference type="EMBL" id="MBB5830266.1"/>
    </source>
</evidence>
<dbReference type="Proteomes" id="UP000588158">
    <property type="component" value="Unassembled WGS sequence"/>
</dbReference>
<dbReference type="RefSeq" id="WP_184323914.1">
    <property type="nucleotide sequence ID" value="NZ_JACHLZ010000001.1"/>
</dbReference>
<organism evidence="2 3">
    <name type="scientific">Brachybacterium aquaticum</name>
    <dbReference type="NCBI Taxonomy" id="1432564"/>
    <lineage>
        <taxon>Bacteria</taxon>
        <taxon>Bacillati</taxon>
        <taxon>Actinomycetota</taxon>
        <taxon>Actinomycetes</taxon>
        <taxon>Micrococcales</taxon>
        <taxon>Dermabacteraceae</taxon>
        <taxon>Brachybacterium</taxon>
    </lineage>
</organism>
<accession>A0A841A5Z2</accession>
<dbReference type="InterPro" id="IPR017853">
    <property type="entry name" value="GH"/>
</dbReference>